<keyword evidence="1" id="KW-1133">Transmembrane helix</keyword>
<name>A0A0W0Z0T1_9GAMM</name>
<dbReference type="PANTHER" id="PTHR34989:SF1">
    <property type="entry name" value="PROTEIN HDED"/>
    <property type="match status" value="1"/>
</dbReference>
<dbReference type="GO" id="GO:0005886">
    <property type="term" value="C:plasma membrane"/>
    <property type="evidence" value="ECO:0007669"/>
    <property type="project" value="TreeGrafter"/>
</dbReference>
<proteinExistence type="predicted"/>
<protein>
    <submittedName>
        <fullName evidence="2">Acid-resistance membrane protein</fullName>
    </submittedName>
</protein>
<keyword evidence="1" id="KW-0472">Membrane</keyword>
<feature type="transmembrane region" description="Helical" evidence="1">
    <location>
        <begin position="132"/>
        <end position="152"/>
    </location>
</feature>
<organism evidence="2 3">
    <name type="scientific">Legionella shakespearei DSM 23087</name>
    <dbReference type="NCBI Taxonomy" id="1122169"/>
    <lineage>
        <taxon>Bacteria</taxon>
        <taxon>Pseudomonadati</taxon>
        <taxon>Pseudomonadota</taxon>
        <taxon>Gammaproteobacteria</taxon>
        <taxon>Legionellales</taxon>
        <taxon>Legionellaceae</taxon>
        <taxon>Legionella</taxon>
    </lineage>
</organism>
<dbReference type="STRING" id="1122169.Lsha_0885"/>
<dbReference type="eggNOG" id="COG3247">
    <property type="taxonomic scope" value="Bacteria"/>
</dbReference>
<dbReference type="RefSeq" id="WP_018577806.1">
    <property type="nucleotide sequence ID" value="NZ_KB892412.1"/>
</dbReference>
<feature type="transmembrane region" description="Helical" evidence="1">
    <location>
        <begin position="76"/>
        <end position="94"/>
    </location>
</feature>
<dbReference type="InterPro" id="IPR005325">
    <property type="entry name" value="DUF308_memb"/>
</dbReference>
<dbReference type="PATRIC" id="fig|1122169.6.peg.1027"/>
<gene>
    <name evidence="2" type="ORF">Lsha_0885</name>
</gene>
<dbReference type="AlphaFoldDB" id="A0A0W0Z0T1"/>
<reference evidence="2 3" key="1">
    <citation type="submission" date="2015-11" db="EMBL/GenBank/DDBJ databases">
        <title>Genomic analysis of 38 Legionella species identifies large and diverse effector repertoires.</title>
        <authorList>
            <person name="Burstein D."/>
            <person name="Amaro F."/>
            <person name="Zusman T."/>
            <person name="Lifshitz Z."/>
            <person name="Cohen O."/>
            <person name="Gilbert J.A."/>
            <person name="Pupko T."/>
            <person name="Shuman H.A."/>
            <person name="Segal G."/>
        </authorList>
    </citation>
    <scope>NUCLEOTIDE SEQUENCE [LARGE SCALE GENOMIC DNA]</scope>
    <source>
        <strain evidence="2 3">ATCC 49655</strain>
    </source>
</reference>
<feature type="transmembrane region" description="Helical" evidence="1">
    <location>
        <begin position="158"/>
        <end position="182"/>
    </location>
</feature>
<keyword evidence="3" id="KW-1185">Reference proteome</keyword>
<dbReference type="InterPro" id="IPR052712">
    <property type="entry name" value="Acid_resist_chaperone_HdeD"/>
</dbReference>
<dbReference type="Proteomes" id="UP000054600">
    <property type="component" value="Unassembled WGS sequence"/>
</dbReference>
<evidence type="ECO:0000313" key="2">
    <source>
        <dbReference type="EMBL" id="KTD62711.1"/>
    </source>
</evidence>
<evidence type="ECO:0000313" key="3">
    <source>
        <dbReference type="Proteomes" id="UP000054600"/>
    </source>
</evidence>
<feature type="transmembrane region" description="Helical" evidence="1">
    <location>
        <begin position="45"/>
        <end position="64"/>
    </location>
</feature>
<evidence type="ECO:0000256" key="1">
    <source>
        <dbReference type="SAM" id="Phobius"/>
    </source>
</evidence>
<keyword evidence="1" id="KW-0812">Transmembrane</keyword>
<comment type="caution">
    <text evidence="2">The sequence shown here is derived from an EMBL/GenBank/DDBJ whole genome shotgun (WGS) entry which is preliminary data.</text>
</comment>
<feature type="transmembrane region" description="Helical" evidence="1">
    <location>
        <begin position="20"/>
        <end position="39"/>
    </location>
</feature>
<dbReference type="EMBL" id="LNYW01000030">
    <property type="protein sequence ID" value="KTD62711.1"/>
    <property type="molecule type" value="Genomic_DNA"/>
</dbReference>
<accession>A0A0W0Z0T1</accession>
<feature type="transmembrane region" description="Helical" evidence="1">
    <location>
        <begin position="100"/>
        <end position="120"/>
    </location>
</feature>
<dbReference type="Pfam" id="PF03729">
    <property type="entry name" value="DUF308"/>
    <property type="match status" value="1"/>
</dbReference>
<sequence>MARTKNVDAPVVDGLGRNWAWIFGLGILLMILGFIGLGMEVGLTLTSILFLGVLLIISGITHLADAFQNTDWKGTLWKALIALLYIAAGVMVIYDPIMASVVITAVIAYLLIVIGVARIIMAFSLKGTAGWIWLLLAGITAVVLGILILIQWPMSGFWVIGLFIAIELLVTGWTYVFIGLALRAKRNQA</sequence>
<dbReference type="PANTHER" id="PTHR34989">
    <property type="entry name" value="PROTEIN HDED"/>
    <property type="match status" value="1"/>
</dbReference>
<dbReference type="OrthoDB" id="9815400at2"/>